<dbReference type="InterPro" id="IPR040756">
    <property type="entry name" value="Peptidase_M61_N"/>
</dbReference>
<feature type="domain" description="Peptidase M61 N-terminal" evidence="5">
    <location>
        <begin position="25"/>
        <end position="188"/>
    </location>
</feature>
<feature type="chain" id="PRO_5026122822" evidence="2">
    <location>
        <begin position="21"/>
        <end position="603"/>
    </location>
</feature>
<dbReference type="InterPro" id="IPR001478">
    <property type="entry name" value="PDZ"/>
</dbReference>
<keyword evidence="2" id="KW-0732">Signal</keyword>
<dbReference type="SUPFAM" id="SSF50156">
    <property type="entry name" value="PDZ domain-like"/>
    <property type="match status" value="1"/>
</dbReference>
<gene>
    <name evidence="6" type="ORF">GLV81_06800</name>
</gene>
<reference evidence="6 7" key="1">
    <citation type="submission" date="2019-11" db="EMBL/GenBank/DDBJ databases">
        <authorList>
            <person name="Im W.T."/>
        </authorList>
    </citation>
    <scope>NUCLEOTIDE SEQUENCE [LARGE SCALE GENOMIC DNA]</scope>
    <source>
        <strain evidence="6 7">SB-02</strain>
    </source>
</reference>
<dbReference type="EMBL" id="CP046566">
    <property type="protein sequence ID" value="QGW27842.1"/>
    <property type="molecule type" value="Genomic_DNA"/>
</dbReference>
<dbReference type="Gene3D" id="1.10.390.10">
    <property type="entry name" value="Neutral Protease Domain 2"/>
    <property type="match status" value="1"/>
</dbReference>
<dbReference type="InterPro" id="IPR007963">
    <property type="entry name" value="Peptidase_M61_catalytic"/>
</dbReference>
<dbReference type="PIRSF" id="PIRSF016493">
    <property type="entry name" value="Glycyl_aminpptds"/>
    <property type="match status" value="1"/>
</dbReference>
<evidence type="ECO:0000259" key="4">
    <source>
        <dbReference type="Pfam" id="PF13180"/>
    </source>
</evidence>
<dbReference type="SUPFAM" id="SSF55486">
    <property type="entry name" value="Metalloproteases ('zincins'), catalytic domain"/>
    <property type="match status" value="1"/>
</dbReference>
<dbReference type="Proteomes" id="UP000426027">
    <property type="component" value="Chromosome"/>
</dbReference>
<name>A0A6I6GLN5_9BACT</name>
<sequence length="603" mass="67485">MKKLYFMLLVCLLQLFVAQAQQLDYVVSMPNAAHHEANIELTVTHAPAQPLTFRMSRSSPGRYATHEFGKNVYNVFASNEKGQPLPCIKTDADVYVVEKHNGTVTLNYTLFANHADGTYASVDPTGLHLNMPASFMWVKGLEQAPISIRFVLPDSNWTVATQLHPTKDRYTFTAPHLQYFMDAPTKAGAIRYRSWQQSIGNQPAQTIRIAFDTDASDAAIDAFTTSVKKIVTEAGAVFGAYPRFDNGTYTFLASMHPWAQGDGMEHRNSTMISMPTRGDNIQFALGTFSHEFFHAWNVERIRPATLEPFNFEKSNMSDGLWLAEGFTQYYGELLEVRSGLMQEKDWLQSMNSLINTKQNRPGGKYHSVIQNSEYAVFTDAGTAIDKTNFNNTFSSYYVTGAATALALDLTLRSRFNTSLDAYMQLLWQTHGQPEKPYSMADLEKALATLTKDATFAQQFFAQYVAGTKLVDYASLVKAAGWQLQLKESGKAWAGNQLREQEGKLLIASPTLRGTPLYDAGLDAGDELISADDVPMKQMSHWVQLLQSKKPGDSLTMHYRHRGRDMHTTLVLAENPEWQLSENPTANAASKTFRSEWLGSKANQ</sequence>
<evidence type="ECO:0000313" key="7">
    <source>
        <dbReference type="Proteomes" id="UP000426027"/>
    </source>
</evidence>
<proteinExistence type="predicted"/>
<feature type="compositionally biased region" description="Polar residues" evidence="1">
    <location>
        <begin position="580"/>
        <end position="591"/>
    </location>
</feature>
<evidence type="ECO:0000313" key="6">
    <source>
        <dbReference type="EMBL" id="QGW27842.1"/>
    </source>
</evidence>
<dbReference type="AlphaFoldDB" id="A0A6I6GLN5"/>
<evidence type="ECO:0000259" key="5">
    <source>
        <dbReference type="Pfam" id="PF17899"/>
    </source>
</evidence>
<dbReference type="InterPro" id="IPR036034">
    <property type="entry name" value="PDZ_sf"/>
</dbReference>
<accession>A0A6I6GLN5</accession>
<protein>
    <submittedName>
        <fullName evidence="6">PDZ domain-containing protein</fullName>
    </submittedName>
</protein>
<feature type="signal peptide" evidence="2">
    <location>
        <begin position="1"/>
        <end position="20"/>
    </location>
</feature>
<feature type="domain" description="PDZ" evidence="4">
    <location>
        <begin position="494"/>
        <end position="567"/>
    </location>
</feature>
<feature type="domain" description="Peptidase M61 catalytic" evidence="3">
    <location>
        <begin position="285"/>
        <end position="401"/>
    </location>
</feature>
<keyword evidence="7" id="KW-1185">Reference proteome</keyword>
<evidence type="ECO:0000256" key="2">
    <source>
        <dbReference type="SAM" id="SignalP"/>
    </source>
</evidence>
<dbReference type="Pfam" id="PF13180">
    <property type="entry name" value="PDZ_2"/>
    <property type="match status" value="1"/>
</dbReference>
<dbReference type="InterPro" id="IPR027268">
    <property type="entry name" value="Peptidase_M4/M1_CTD_sf"/>
</dbReference>
<evidence type="ECO:0000259" key="3">
    <source>
        <dbReference type="Pfam" id="PF05299"/>
    </source>
</evidence>
<dbReference type="KEGG" id="fls:GLV81_06800"/>
<organism evidence="6 7">
    <name type="scientific">Phnomibacter ginsenosidimutans</name>
    <dbReference type="NCBI Taxonomy" id="2676868"/>
    <lineage>
        <taxon>Bacteria</taxon>
        <taxon>Pseudomonadati</taxon>
        <taxon>Bacteroidota</taxon>
        <taxon>Chitinophagia</taxon>
        <taxon>Chitinophagales</taxon>
        <taxon>Chitinophagaceae</taxon>
        <taxon>Phnomibacter</taxon>
    </lineage>
</organism>
<evidence type="ECO:0000256" key="1">
    <source>
        <dbReference type="SAM" id="MobiDB-lite"/>
    </source>
</evidence>
<dbReference type="InterPro" id="IPR024191">
    <property type="entry name" value="Peptidase_M61"/>
</dbReference>
<feature type="region of interest" description="Disordered" evidence="1">
    <location>
        <begin position="580"/>
        <end position="603"/>
    </location>
</feature>
<dbReference type="Pfam" id="PF17899">
    <property type="entry name" value="Peptidase_M61_N"/>
    <property type="match status" value="1"/>
</dbReference>
<dbReference type="Pfam" id="PF05299">
    <property type="entry name" value="Peptidase_M61"/>
    <property type="match status" value="1"/>
</dbReference>
<dbReference type="Gene3D" id="2.30.42.10">
    <property type="match status" value="1"/>
</dbReference>
<dbReference type="Gene3D" id="2.60.40.3650">
    <property type="match status" value="1"/>
</dbReference>